<dbReference type="AlphaFoldDB" id="A0A9P8LFV5"/>
<feature type="domain" description="Essential protein Yae1 N-terminal" evidence="3">
    <location>
        <begin position="35"/>
        <end position="73"/>
    </location>
</feature>
<dbReference type="Proteomes" id="UP000750711">
    <property type="component" value="Unassembled WGS sequence"/>
</dbReference>
<protein>
    <recommendedName>
        <fullName evidence="3">Essential protein Yae1 N-terminal domain-containing protein</fullName>
    </recommendedName>
</protein>
<feature type="region of interest" description="Disordered" evidence="2">
    <location>
        <begin position="179"/>
        <end position="199"/>
    </location>
</feature>
<accession>A0A9P8LFV5</accession>
<dbReference type="InterPro" id="IPR052436">
    <property type="entry name" value="LTO1_adapter"/>
</dbReference>
<evidence type="ECO:0000256" key="2">
    <source>
        <dbReference type="SAM" id="MobiDB-lite"/>
    </source>
</evidence>
<dbReference type="Pfam" id="PF09811">
    <property type="entry name" value="Yae1_N"/>
    <property type="match status" value="1"/>
</dbReference>
<proteinExistence type="inferred from homology"/>
<evidence type="ECO:0000313" key="4">
    <source>
        <dbReference type="EMBL" id="KAH0563480.1"/>
    </source>
</evidence>
<gene>
    <name evidence="4" type="ORF">GP486_001946</name>
</gene>
<dbReference type="PANTHER" id="PTHR28532:SF1">
    <property type="entry name" value="ORAL CANCER OVEREXPRESSED 1"/>
    <property type="match status" value="1"/>
</dbReference>
<dbReference type="InterPro" id="IPR019191">
    <property type="entry name" value="Essential_protein_Yae1_N"/>
</dbReference>
<evidence type="ECO:0000259" key="3">
    <source>
        <dbReference type="Pfam" id="PF09811"/>
    </source>
</evidence>
<organism evidence="4 5">
    <name type="scientific">Trichoglossum hirsutum</name>
    <dbReference type="NCBI Taxonomy" id="265104"/>
    <lineage>
        <taxon>Eukaryota</taxon>
        <taxon>Fungi</taxon>
        <taxon>Dikarya</taxon>
        <taxon>Ascomycota</taxon>
        <taxon>Pezizomycotina</taxon>
        <taxon>Geoglossomycetes</taxon>
        <taxon>Geoglossales</taxon>
        <taxon>Geoglossaceae</taxon>
        <taxon>Trichoglossum</taxon>
    </lineage>
</organism>
<reference evidence="4" key="1">
    <citation type="submission" date="2021-03" db="EMBL/GenBank/DDBJ databases">
        <title>Comparative genomics and phylogenomic investigation of the class Geoglossomycetes provide insights into ecological specialization and systematics.</title>
        <authorList>
            <person name="Melie T."/>
            <person name="Pirro S."/>
            <person name="Miller A.N."/>
            <person name="Quandt A."/>
        </authorList>
    </citation>
    <scope>NUCLEOTIDE SEQUENCE</scope>
    <source>
        <strain evidence="4">CAQ_001_2017</strain>
    </source>
</reference>
<keyword evidence="5" id="KW-1185">Reference proteome</keyword>
<feature type="compositionally biased region" description="Basic and acidic residues" evidence="2">
    <location>
        <begin position="183"/>
        <end position="192"/>
    </location>
</feature>
<evidence type="ECO:0000313" key="5">
    <source>
        <dbReference type="Proteomes" id="UP000750711"/>
    </source>
</evidence>
<comment type="caution">
    <text evidence="4">The sequence shown here is derived from an EMBL/GenBank/DDBJ whole genome shotgun (WGS) entry which is preliminary data.</text>
</comment>
<dbReference type="EMBL" id="JAGHQM010000197">
    <property type="protein sequence ID" value="KAH0563480.1"/>
    <property type="molecule type" value="Genomic_DNA"/>
</dbReference>
<dbReference type="PANTHER" id="PTHR28532">
    <property type="entry name" value="GEO13458P1"/>
    <property type="match status" value="1"/>
</dbReference>
<evidence type="ECO:0000256" key="1">
    <source>
        <dbReference type="ARBA" id="ARBA00038090"/>
    </source>
</evidence>
<comment type="similarity">
    <text evidence="1">Belongs to the LTO1 family.</text>
</comment>
<name>A0A9P8LFV5_9PEZI</name>
<sequence>MAYLEDESKQIIPDQQQEDPFVGLLNLEDNFYREGHSEGASDGAQAGLLEGRAFGLQKGFEKYLAMGRLHGRAVVWAGRLQKHQKFLPEGTAASNGESNRQEAGIAHSQLSFPQHPHLRDLPENPRLEKHIMTLFALTEPATLSTQNTEDSVSDFDDRLKRALAKVKIIEKLIGESQFGRADCSGEREKGGDDGNIEDVSTLRVRM</sequence>